<dbReference type="EMBL" id="AP024747">
    <property type="protein sequence ID" value="BCY24771.1"/>
    <property type="molecule type" value="Genomic_DNA"/>
</dbReference>
<sequence>MRVPARVRVPVAVLALRVPVIIRSHPAREWGKVVIDLRADSVPVEPRVPVRASVCRVRAVARDRVAVPACHARTRP</sequence>
<organism evidence="1 2">
    <name type="scientific">Cutibacterium modestum</name>
    <dbReference type="NCBI Taxonomy" id="2559073"/>
    <lineage>
        <taxon>Bacteria</taxon>
        <taxon>Bacillati</taxon>
        <taxon>Actinomycetota</taxon>
        <taxon>Actinomycetes</taxon>
        <taxon>Propionibacteriales</taxon>
        <taxon>Propionibacteriaceae</taxon>
        <taxon>Cutibacterium</taxon>
    </lineage>
</organism>
<evidence type="ECO:0000313" key="2">
    <source>
        <dbReference type="Proteomes" id="UP000825072"/>
    </source>
</evidence>
<dbReference type="Proteomes" id="UP000825072">
    <property type="component" value="Chromosome 1"/>
</dbReference>
<accession>A0AAD1NVT5</accession>
<reference evidence="1" key="1">
    <citation type="submission" date="2021-06" db="EMBL/GenBank/DDBJ databases">
        <title>Genome sequence of Cutibacterium modestum strain KB17-24694.</title>
        <authorList>
            <person name="Dekio I."/>
            <person name="Asahina A."/>
            <person name="Nishida M."/>
        </authorList>
    </citation>
    <scope>NUCLEOTIDE SEQUENCE</scope>
    <source>
        <strain evidence="1">KB17-24694</strain>
    </source>
</reference>
<name>A0AAD1NVT5_9ACTN</name>
<proteinExistence type="predicted"/>
<gene>
    <name evidence="1" type="ORF">KB1_07610</name>
</gene>
<evidence type="ECO:0000313" key="1">
    <source>
        <dbReference type="EMBL" id="BCY24771.1"/>
    </source>
</evidence>
<protein>
    <submittedName>
        <fullName evidence="1">Uncharacterized protein</fullName>
    </submittedName>
</protein>
<dbReference type="AlphaFoldDB" id="A0AAD1NVT5"/>